<organism evidence="2 3">
    <name type="scientific">Flexivirga alba</name>
    <dbReference type="NCBI Taxonomy" id="702742"/>
    <lineage>
        <taxon>Bacteria</taxon>
        <taxon>Bacillati</taxon>
        <taxon>Actinomycetota</taxon>
        <taxon>Actinomycetes</taxon>
        <taxon>Micrococcales</taxon>
        <taxon>Dermacoccaceae</taxon>
        <taxon>Flexivirga</taxon>
    </lineage>
</organism>
<keyword evidence="3" id="KW-1185">Reference proteome</keyword>
<keyword evidence="1" id="KW-0812">Transmembrane</keyword>
<dbReference type="RefSeq" id="WP_382397755.1">
    <property type="nucleotide sequence ID" value="NZ_JBHSWH010000001.1"/>
</dbReference>
<dbReference type="InterPro" id="IPR019662">
    <property type="entry name" value="DUF2516"/>
</dbReference>
<keyword evidence="1" id="KW-1133">Transmembrane helix</keyword>
<name>A0ABW2AAV6_9MICO</name>
<sequence length="109" mass="11370">MGSLVHLQETVALVLGVALFAMQLFALVDCIRQRSDAFTAAGKRTKTLWLAITGVAAALGLLSITGPLSIFEIAAVVGAGVYLADVRPALQQVTGKARGNNSSGPYGRW</sequence>
<evidence type="ECO:0000313" key="3">
    <source>
        <dbReference type="Proteomes" id="UP001596298"/>
    </source>
</evidence>
<dbReference type="Pfam" id="PF10724">
    <property type="entry name" value="DUF2516"/>
    <property type="match status" value="1"/>
</dbReference>
<accession>A0ABW2AAV6</accession>
<evidence type="ECO:0000313" key="2">
    <source>
        <dbReference type="EMBL" id="MFC6703955.1"/>
    </source>
</evidence>
<protein>
    <submittedName>
        <fullName evidence="2">DUF2516 family protein</fullName>
    </submittedName>
</protein>
<feature type="transmembrane region" description="Helical" evidence="1">
    <location>
        <begin position="12"/>
        <end position="31"/>
    </location>
</feature>
<proteinExistence type="predicted"/>
<dbReference type="EMBL" id="JBHSWH010000001">
    <property type="protein sequence ID" value="MFC6703955.1"/>
    <property type="molecule type" value="Genomic_DNA"/>
</dbReference>
<dbReference type="Proteomes" id="UP001596298">
    <property type="component" value="Unassembled WGS sequence"/>
</dbReference>
<gene>
    <name evidence="2" type="ORF">ACFQDH_01390</name>
</gene>
<keyword evidence="1" id="KW-0472">Membrane</keyword>
<reference evidence="3" key="1">
    <citation type="journal article" date="2019" name="Int. J. Syst. Evol. Microbiol.">
        <title>The Global Catalogue of Microorganisms (GCM) 10K type strain sequencing project: providing services to taxonomists for standard genome sequencing and annotation.</title>
        <authorList>
            <consortium name="The Broad Institute Genomics Platform"/>
            <consortium name="The Broad Institute Genome Sequencing Center for Infectious Disease"/>
            <person name="Wu L."/>
            <person name="Ma J."/>
        </authorList>
    </citation>
    <scope>NUCLEOTIDE SEQUENCE [LARGE SCALE GENOMIC DNA]</scope>
    <source>
        <strain evidence="3">CCUG 58127</strain>
    </source>
</reference>
<evidence type="ECO:0000256" key="1">
    <source>
        <dbReference type="SAM" id="Phobius"/>
    </source>
</evidence>
<comment type="caution">
    <text evidence="2">The sequence shown here is derived from an EMBL/GenBank/DDBJ whole genome shotgun (WGS) entry which is preliminary data.</text>
</comment>
<feature type="transmembrane region" description="Helical" evidence="1">
    <location>
        <begin position="47"/>
        <end position="64"/>
    </location>
</feature>